<evidence type="ECO:0000256" key="2">
    <source>
        <dbReference type="ARBA" id="ARBA00022801"/>
    </source>
</evidence>
<organism evidence="5">
    <name type="scientific">Mesocestoides corti</name>
    <name type="common">Flatworm</name>
    <dbReference type="NCBI Taxonomy" id="53468"/>
    <lineage>
        <taxon>Eukaryota</taxon>
        <taxon>Metazoa</taxon>
        <taxon>Spiralia</taxon>
        <taxon>Lophotrochozoa</taxon>
        <taxon>Platyhelminthes</taxon>
        <taxon>Cestoda</taxon>
        <taxon>Eucestoda</taxon>
        <taxon>Cyclophyllidea</taxon>
        <taxon>Mesocestoididae</taxon>
        <taxon>Mesocestoides</taxon>
    </lineage>
</organism>
<evidence type="ECO:0000256" key="3">
    <source>
        <dbReference type="ARBA" id="ARBA00023295"/>
    </source>
</evidence>
<comment type="subunit">
    <text evidence="4">Homodimer.</text>
</comment>
<reference evidence="5" key="1">
    <citation type="submission" date="2019-11" db="UniProtKB">
        <authorList>
            <consortium name="WormBaseParasite"/>
        </authorList>
    </citation>
    <scope>IDENTIFICATION</scope>
</reference>
<proteinExistence type="inferred from homology"/>
<comment type="similarity">
    <text evidence="1 4">Belongs to the glycosyl hydrolase 27 family.</text>
</comment>
<dbReference type="GO" id="GO:0016139">
    <property type="term" value="P:glycoside catabolic process"/>
    <property type="evidence" value="ECO:0007669"/>
    <property type="project" value="TreeGrafter"/>
</dbReference>
<dbReference type="AlphaFoldDB" id="A0A5K3G1X0"/>
<dbReference type="InterPro" id="IPR002241">
    <property type="entry name" value="Glyco_hydro_27"/>
</dbReference>
<accession>A0A5K3G1X0</accession>
<dbReference type="PANTHER" id="PTHR11452:SF83">
    <property type="entry name" value="ALPHA-GALACTOSIDASE"/>
    <property type="match status" value="1"/>
</dbReference>
<dbReference type="GO" id="GO:0005737">
    <property type="term" value="C:cytoplasm"/>
    <property type="evidence" value="ECO:0007669"/>
    <property type="project" value="TreeGrafter"/>
</dbReference>
<keyword evidence="3 4" id="KW-0326">Glycosidase</keyword>
<sequence length="141" mass="16146">MECLCLHDRIQFHIRIPMRLIGLLACSLLIGLLPTPNDALNNGLALTPPMGWLTWQRYRCQTDCKNYPDDCISEDLIVRQAKHLAADGWLAKGYEYIIIDDCWSMKERHPDTEKLVPDPQRFPKVTPLQLTAADLIDKSSK</sequence>
<dbReference type="Pfam" id="PF16499">
    <property type="entry name" value="Melibiase_2"/>
    <property type="match status" value="1"/>
</dbReference>
<dbReference type="InterPro" id="IPR017853">
    <property type="entry name" value="GH"/>
</dbReference>
<keyword evidence="2 4" id="KW-0378">Hydrolase</keyword>
<dbReference type="WBParaSite" id="MCU_014707-RA">
    <property type="protein sequence ID" value="MCU_014707-RA"/>
    <property type="gene ID" value="MCU_014707"/>
</dbReference>
<evidence type="ECO:0000256" key="1">
    <source>
        <dbReference type="ARBA" id="ARBA00009743"/>
    </source>
</evidence>
<name>A0A5K3G1X0_MESCO</name>
<evidence type="ECO:0000313" key="5">
    <source>
        <dbReference type="WBParaSite" id="MCU_014707-RA"/>
    </source>
</evidence>
<dbReference type="PANTHER" id="PTHR11452">
    <property type="entry name" value="ALPHA-GALACTOSIDASE/ALPHA-N-ACETYLGALACTOSAMINIDASE"/>
    <property type="match status" value="1"/>
</dbReference>
<dbReference type="GO" id="GO:0009311">
    <property type="term" value="P:oligosaccharide metabolic process"/>
    <property type="evidence" value="ECO:0007669"/>
    <property type="project" value="TreeGrafter"/>
</dbReference>
<dbReference type="InterPro" id="IPR013785">
    <property type="entry name" value="Aldolase_TIM"/>
</dbReference>
<dbReference type="PRINTS" id="PR00740">
    <property type="entry name" value="GLHYDRLASE27"/>
</dbReference>
<dbReference type="EC" id="3.2.1.-" evidence="4"/>
<dbReference type="GO" id="GO:0004557">
    <property type="term" value="F:alpha-galactosidase activity"/>
    <property type="evidence" value="ECO:0007669"/>
    <property type="project" value="TreeGrafter"/>
</dbReference>
<dbReference type="Gene3D" id="3.20.20.70">
    <property type="entry name" value="Aldolase class I"/>
    <property type="match status" value="1"/>
</dbReference>
<protein>
    <recommendedName>
        <fullName evidence="4">Alpha-galactosidase</fullName>
        <ecNumber evidence="4">3.2.1.-</ecNumber>
    </recommendedName>
</protein>
<dbReference type="SUPFAM" id="SSF51445">
    <property type="entry name" value="(Trans)glycosidases"/>
    <property type="match status" value="1"/>
</dbReference>
<keyword evidence="4" id="KW-1015">Disulfide bond</keyword>
<evidence type="ECO:0000256" key="4">
    <source>
        <dbReference type="RuleBase" id="RU361168"/>
    </source>
</evidence>